<reference evidence="1" key="1">
    <citation type="submission" date="2023-08" db="EMBL/GenBank/DDBJ databases">
        <authorList>
            <person name="Chen Y."/>
            <person name="Shah S."/>
            <person name="Dougan E. K."/>
            <person name="Thang M."/>
            <person name="Chan C."/>
        </authorList>
    </citation>
    <scope>NUCLEOTIDE SEQUENCE</scope>
</reference>
<dbReference type="Proteomes" id="UP001178507">
    <property type="component" value="Unassembled WGS sequence"/>
</dbReference>
<organism evidence="1 2">
    <name type="scientific">Effrenium voratum</name>
    <dbReference type="NCBI Taxonomy" id="2562239"/>
    <lineage>
        <taxon>Eukaryota</taxon>
        <taxon>Sar</taxon>
        <taxon>Alveolata</taxon>
        <taxon>Dinophyceae</taxon>
        <taxon>Suessiales</taxon>
        <taxon>Symbiodiniaceae</taxon>
        <taxon>Effrenium</taxon>
    </lineage>
</organism>
<accession>A0AA36I7U1</accession>
<evidence type="ECO:0000313" key="1">
    <source>
        <dbReference type="EMBL" id="CAJ1381274.1"/>
    </source>
</evidence>
<evidence type="ECO:0000313" key="2">
    <source>
        <dbReference type="Proteomes" id="UP001178507"/>
    </source>
</evidence>
<protein>
    <submittedName>
        <fullName evidence="1">Uncharacterized protein</fullName>
    </submittedName>
</protein>
<gene>
    <name evidence="1" type="ORF">EVOR1521_LOCUS9013</name>
</gene>
<name>A0AA36I7U1_9DINO</name>
<comment type="caution">
    <text evidence="1">The sequence shown here is derived from an EMBL/GenBank/DDBJ whole genome shotgun (WGS) entry which is preliminary data.</text>
</comment>
<keyword evidence="2" id="KW-1185">Reference proteome</keyword>
<proteinExistence type="predicted"/>
<dbReference type="AlphaFoldDB" id="A0AA36I7U1"/>
<dbReference type="EMBL" id="CAUJNA010000793">
    <property type="protein sequence ID" value="CAJ1381274.1"/>
    <property type="molecule type" value="Genomic_DNA"/>
</dbReference>
<sequence>MQADAEWKIGMHWVLKATFYSDSNVDRTIGFAGPNGGFLTITIPAGAQGLVKQVGGPVGQAADKLEFQYLKPGNWTSGQIFMTDICLTPQSCDTYQCPSHSKLKGTGVFGHSEARCCQQRLCEEEKVVCPEGKYTQHKNFTNGKPGFNVETCCVPTLCPKNLCVNETKWKDKGDAGILGSTPEDCCEERLCATHTCSEPGKNKKLDIWESEGVARKGSTDAECCQPLYCKDFLCEPNGTYGLKPGADTLKGSDRDTCCDVMKCDTFKCPNNTQWRPIPGALVGSTKDQCCEKLTCDKYACSDESLQLLVNPGKRLGSTDDECCERKSCKDWTCSDATKWVHRADQNAMTNTDRKGWSDEECCEKLVCLPEICDPASQWKPKENDGTLLGSTFEQCCEKIYCDDFVCDTDRNGTGVGTQWYKKRDTNTYKWQGSTNEECCLPMYCSQYTTEHPTRWKRKTQPGVLGSTDVECYDPRWCSDYCCASEKKVLMPDAEKQQGSTDEECCIDKP</sequence>